<keyword evidence="3" id="KW-1185">Reference proteome</keyword>
<feature type="compositionally biased region" description="Acidic residues" evidence="1">
    <location>
        <begin position="1"/>
        <end position="18"/>
    </location>
</feature>
<dbReference type="InParanoid" id="A0A554NEB0"/>
<name>A0A554NEB0_9EURY</name>
<accession>A0A554NEB0</accession>
<dbReference type="InterPro" id="IPR011991">
    <property type="entry name" value="ArsR-like_HTH"/>
</dbReference>
<dbReference type="OrthoDB" id="59565at2157"/>
<feature type="region of interest" description="Disordered" evidence="1">
    <location>
        <begin position="88"/>
        <end position="110"/>
    </location>
</feature>
<dbReference type="Pfam" id="PF13412">
    <property type="entry name" value="HTH_24"/>
    <property type="match status" value="1"/>
</dbReference>
<dbReference type="CDD" id="cd00090">
    <property type="entry name" value="HTH_ARSR"/>
    <property type="match status" value="1"/>
</dbReference>
<dbReference type="Gene3D" id="1.10.10.10">
    <property type="entry name" value="Winged helix-like DNA-binding domain superfamily/Winged helix DNA-binding domain"/>
    <property type="match status" value="1"/>
</dbReference>
<comment type="caution">
    <text evidence="2">The sequence shown here is derived from an EMBL/GenBank/DDBJ whole genome shotgun (WGS) entry which is preliminary data.</text>
</comment>
<evidence type="ECO:0000313" key="3">
    <source>
        <dbReference type="Proteomes" id="UP000319894"/>
    </source>
</evidence>
<evidence type="ECO:0000256" key="1">
    <source>
        <dbReference type="SAM" id="MobiDB-lite"/>
    </source>
</evidence>
<feature type="region of interest" description="Disordered" evidence="1">
    <location>
        <begin position="140"/>
        <end position="165"/>
    </location>
</feature>
<dbReference type="InterPro" id="IPR036388">
    <property type="entry name" value="WH-like_DNA-bd_sf"/>
</dbReference>
<feature type="compositionally biased region" description="Acidic residues" evidence="1">
    <location>
        <begin position="155"/>
        <end position="165"/>
    </location>
</feature>
<dbReference type="RefSeq" id="WP_144260163.1">
    <property type="nucleotide sequence ID" value="NZ_QMDX01000001.1"/>
</dbReference>
<evidence type="ECO:0000313" key="2">
    <source>
        <dbReference type="EMBL" id="TSD15688.1"/>
    </source>
</evidence>
<sequence length="165" mass="18145">MSAEDSSDDAEISEEGDEMAIRERVADEAPESFDEGIVDLLSWVLDTETRARIYLFLRQHPDSTSEEIATGTGLYPSTVREALAELHEEGKVQRRKREASGAGNNPYEYTSQAPAELVTSIVDGVQDELNTVFNLDRHLGRAESEDGEPVSINVEVEDDAGADDD</sequence>
<gene>
    <name evidence="2" type="ORF">DP107_00420</name>
</gene>
<protein>
    <submittedName>
        <fullName evidence="2">ArsR family transcriptional regulator</fullName>
    </submittedName>
</protein>
<proteinExistence type="predicted"/>
<reference evidence="2 3" key="1">
    <citation type="submission" date="2018-06" db="EMBL/GenBank/DDBJ databases">
        <title>Natronomonas sp. F16-60 a new haloarchaeon isolated from a solar saltern of Isla Cristina, Huelva, Spain.</title>
        <authorList>
            <person name="Duran-Viseras A."/>
            <person name="Sanchez-Porro C."/>
            <person name="Ventosa A."/>
        </authorList>
    </citation>
    <scope>NUCLEOTIDE SEQUENCE [LARGE SCALE GENOMIC DNA]</scope>
    <source>
        <strain evidence="2 3">F16-60</strain>
    </source>
</reference>
<dbReference type="AlphaFoldDB" id="A0A554NEB0"/>
<dbReference type="Proteomes" id="UP000319894">
    <property type="component" value="Unassembled WGS sequence"/>
</dbReference>
<organism evidence="2 3">
    <name type="scientific">Haloglomus irregulare</name>
    <dbReference type="NCBI Taxonomy" id="2234134"/>
    <lineage>
        <taxon>Archaea</taxon>
        <taxon>Methanobacteriati</taxon>
        <taxon>Methanobacteriota</taxon>
        <taxon>Stenosarchaea group</taxon>
        <taxon>Halobacteria</taxon>
        <taxon>Halobacteriales</taxon>
        <taxon>Natronomonadaceae</taxon>
        <taxon>Haloglomus</taxon>
    </lineage>
</organism>
<dbReference type="SUPFAM" id="SSF46785">
    <property type="entry name" value="Winged helix' DNA-binding domain"/>
    <property type="match status" value="1"/>
</dbReference>
<feature type="region of interest" description="Disordered" evidence="1">
    <location>
        <begin position="1"/>
        <end position="28"/>
    </location>
</feature>
<dbReference type="EMBL" id="QMDX01000001">
    <property type="protein sequence ID" value="TSD15688.1"/>
    <property type="molecule type" value="Genomic_DNA"/>
</dbReference>
<dbReference type="InterPro" id="IPR036390">
    <property type="entry name" value="WH_DNA-bd_sf"/>
</dbReference>